<organism evidence="4">
    <name type="scientific">Cacopsylla melanoneura</name>
    <dbReference type="NCBI Taxonomy" id="428564"/>
    <lineage>
        <taxon>Eukaryota</taxon>
        <taxon>Metazoa</taxon>
        <taxon>Ecdysozoa</taxon>
        <taxon>Arthropoda</taxon>
        <taxon>Hexapoda</taxon>
        <taxon>Insecta</taxon>
        <taxon>Pterygota</taxon>
        <taxon>Neoptera</taxon>
        <taxon>Paraneoptera</taxon>
        <taxon>Hemiptera</taxon>
        <taxon>Sternorrhyncha</taxon>
        <taxon>Psylloidea</taxon>
        <taxon>Psyllidae</taxon>
        <taxon>Psyllinae</taxon>
        <taxon>Cacopsylla</taxon>
    </lineage>
</organism>
<feature type="domain" description="C2H2-type" evidence="3">
    <location>
        <begin position="159"/>
        <end position="180"/>
    </location>
</feature>
<name>A0A8D9EJL4_9HEMI</name>
<evidence type="ECO:0000256" key="1">
    <source>
        <dbReference type="SAM" id="MobiDB-lite"/>
    </source>
</evidence>
<reference evidence="4" key="1">
    <citation type="submission" date="2021-05" db="EMBL/GenBank/DDBJ databases">
        <authorList>
            <person name="Alioto T."/>
            <person name="Alioto T."/>
            <person name="Gomez Garrido J."/>
        </authorList>
    </citation>
    <scope>NUCLEOTIDE SEQUENCE</scope>
</reference>
<keyword evidence="2" id="KW-0732">Signal</keyword>
<dbReference type="AlphaFoldDB" id="A0A8D9EJL4"/>
<feature type="compositionally biased region" description="Basic residues" evidence="1">
    <location>
        <begin position="38"/>
        <end position="48"/>
    </location>
</feature>
<sequence>MIELTTRLLSATFVIFCIQVSQSEAASTRKHEKATLHDHKHKEPNKKHGNAEHGHHADPSKHHSTHTTTNRVQYKIRNRWRKANMTTKGFWHSNESIELDSYSFEPLEWSDNRLPPTLRPAEEHVKMWKDIMKDITYPDKSDPDGTLDPNLSHKRYFQCAFCFGKFDDDEKLKYHYELRHPEEWGVTTTTEPSYICAHCHPVIKKYKQSEFRHHQETAHNLSMDKYNWEHKEPDNYEPFDTKEAMTIFDKRFGGSDEYQYYTYPKNQTFFMTMYDIPDDYNGSITHHYVDPWPNEAND</sequence>
<feature type="region of interest" description="Disordered" evidence="1">
    <location>
        <begin position="28"/>
        <end position="70"/>
    </location>
</feature>
<evidence type="ECO:0000313" key="4">
    <source>
        <dbReference type="EMBL" id="CAG6756071.1"/>
    </source>
</evidence>
<evidence type="ECO:0000256" key="2">
    <source>
        <dbReference type="SAM" id="SignalP"/>
    </source>
</evidence>
<evidence type="ECO:0000259" key="3">
    <source>
        <dbReference type="PROSITE" id="PS00028"/>
    </source>
</evidence>
<feature type="chain" id="PRO_5034391190" description="C2H2-type domain-containing protein" evidence="2">
    <location>
        <begin position="26"/>
        <end position="298"/>
    </location>
</feature>
<dbReference type="InterPro" id="IPR013087">
    <property type="entry name" value="Znf_C2H2_type"/>
</dbReference>
<dbReference type="PROSITE" id="PS00028">
    <property type="entry name" value="ZINC_FINGER_C2H2_1"/>
    <property type="match status" value="1"/>
</dbReference>
<accession>A0A8D9EJL4</accession>
<protein>
    <recommendedName>
        <fullName evidence="3">C2H2-type domain-containing protein</fullName>
    </recommendedName>
</protein>
<feature type="compositionally biased region" description="Basic and acidic residues" evidence="1">
    <location>
        <begin position="49"/>
        <end position="61"/>
    </location>
</feature>
<feature type="signal peptide" evidence="2">
    <location>
        <begin position="1"/>
        <end position="25"/>
    </location>
</feature>
<dbReference type="EMBL" id="HBUF01543756">
    <property type="protein sequence ID" value="CAG6756071.1"/>
    <property type="molecule type" value="Transcribed_RNA"/>
</dbReference>
<proteinExistence type="predicted"/>
<feature type="compositionally biased region" description="Basic and acidic residues" evidence="1">
    <location>
        <begin position="28"/>
        <end position="37"/>
    </location>
</feature>